<evidence type="ECO:0000256" key="5">
    <source>
        <dbReference type="ARBA" id="ARBA00022989"/>
    </source>
</evidence>
<dbReference type="GO" id="GO:0005886">
    <property type="term" value="C:plasma membrane"/>
    <property type="evidence" value="ECO:0007669"/>
    <property type="project" value="UniProtKB-SubCell"/>
</dbReference>
<keyword evidence="5 7" id="KW-1133">Transmembrane helix</keyword>
<evidence type="ECO:0000256" key="3">
    <source>
        <dbReference type="ARBA" id="ARBA00022475"/>
    </source>
</evidence>
<feature type="transmembrane region" description="Helical" evidence="7">
    <location>
        <begin position="144"/>
        <end position="164"/>
    </location>
</feature>
<feature type="transmembrane region" description="Helical" evidence="7">
    <location>
        <begin position="118"/>
        <end position="138"/>
    </location>
</feature>
<keyword evidence="6 7" id="KW-0472">Membrane</keyword>
<accession>A6NSR2</accession>
<name>A6NSR2_9FIRM</name>
<dbReference type="EMBL" id="AAXG02000009">
    <property type="protein sequence ID" value="EDN00889.1"/>
    <property type="molecule type" value="Genomic_DNA"/>
</dbReference>
<dbReference type="PANTHER" id="PTHR43663:SF1">
    <property type="entry name" value="CHROMATE TRANSPORTER"/>
    <property type="match status" value="1"/>
</dbReference>
<reference evidence="8 9" key="1">
    <citation type="submission" date="2007-04" db="EMBL/GenBank/DDBJ databases">
        <authorList>
            <person name="Fulton L."/>
            <person name="Clifton S."/>
            <person name="Fulton B."/>
            <person name="Xu J."/>
            <person name="Minx P."/>
            <person name="Pepin K.H."/>
            <person name="Johnson M."/>
            <person name="Thiruvilangam P."/>
            <person name="Bhonagiri V."/>
            <person name="Nash W.E."/>
            <person name="Mardis E.R."/>
            <person name="Wilson R.K."/>
        </authorList>
    </citation>
    <scope>NUCLEOTIDE SEQUENCE [LARGE SCALE GENOMIC DNA]</scope>
    <source>
        <strain evidence="8 9">ATCC 29799</strain>
    </source>
</reference>
<keyword evidence="3" id="KW-1003">Cell membrane</keyword>
<comment type="subcellular location">
    <subcellularLocation>
        <location evidence="1">Cell membrane</location>
        <topology evidence="1">Multi-pass membrane protein</topology>
    </subcellularLocation>
</comment>
<dbReference type="OrthoDB" id="9788907at2"/>
<sequence length="187" mass="20192">MIYWQLFIGFLQVGCFAFGGAYGAIPLIRDVVLANGWLTEEKLTYMIAVSESTPGPIMVNLATYVGSSQAGLLGAMISTLAVVLPSFFVILLIMVLLKTVLQQPWMQAVLRGVKPCMAGIILATGIYMVCNHCVSFVEHLELDMHSFLITLLLAFAMLGSGFLFRKKLSPIGLIALSAGLGIIVYGI</sequence>
<dbReference type="STRING" id="411467.BACCAP_01241"/>
<feature type="transmembrane region" description="Helical" evidence="7">
    <location>
        <begin position="72"/>
        <end position="97"/>
    </location>
</feature>
<keyword evidence="4 7" id="KW-0812">Transmembrane</keyword>
<comment type="similarity">
    <text evidence="2">Belongs to the chromate ion transporter (CHR) (TC 2.A.51) family.</text>
</comment>
<proteinExistence type="inferred from homology"/>
<dbReference type="AlphaFoldDB" id="A6NSR2"/>
<gene>
    <name evidence="8" type="ORF">BACCAP_01241</name>
</gene>
<comment type="caution">
    <text evidence="8">The sequence shown here is derived from an EMBL/GenBank/DDBJ whole genome shotgun (WGS) entry which is preliminary data.</text>
</comment>
<dbReference type="eggNOG" id="COG2059">
    <property type="taxonomic scope" value="Bacteria"/>
</dbReference>
<dbReference type="RefSeq" id="WP_006571789.1">
    <property type="nucleotide sequence ID" value="NZ_AAXG02000009.1"/>
</dbReference>
<keyword evidence="9" id="KW-1185">Reference proteome</keyword>
<evidence type="ECO:0000313" key="8">
    <source>
        <dbReference type="EMBL" id="EDN00889.1"/>
    </source>
</evidence>
<organism evidence="8 9">
    <name type="scientific">Pseudoflavonifractor capillosus ATCC 29799</name>
    <dbReference type="NCBI Taxonomy" id="411467"/>
    <lineage>
        <taxon>Bacteria</taxon>
        <taxon>Bacillati</taxon>
        <taxon>Bacillota</taxon>
        <taxon>Clostridia</taxon>
        <taxon>Eubacteriales</taxon>
        <taxon>Oscillospiraceae</taxon>
        <taxon>Pseudoflavonifractor</taxon>
    </lineage>
</organism>
<reference evidence="8 9" key="2">
    <citation type="submission" date="2007-06" db="EMBL/GenBank/DDBJ databases">
        <title>Draft genome sequence of Pseudoflavonifractor capillosus ATCC 29799.</title>
        <authorList>
            <person name="Sudarsanam P."/>
            <person name="Ley R."/>
            <person name="Guruge J."/>
            <person name="Turnbaugh P.J."/>
            <person name="Mahowald M."/>
            <person name="Liep D."/>
            <person name="Gordon J."/>
        </authorList>
    </citation>
    <scope>NUCLEOTIDE SEQUENCE [LARGE SCALE GENOMIC DNA]</scope>
    <source>
        <strain evidence="8 9">ATCC 29799</strain>
    </source>
</reference>
<feature type="transmembrane region" description="Helical" evidence="7">
    <location>
        <begin position="171"/>
        <end position="186"/>
    </location>
</feature>
<evidence type="ECO:0000256" key="2">
    <source>
        <dbReference type="ARBA" id="ARBA00005262"/>
    </source>
</evidence>
<evidence type="ECO:0000256" key="4">
    <source>
        <dbReference type="ARBA" id="ARBA00022692"/>
    </source>
</evidence>
<evidence type="ECO:0000256" key="7">
    <source>
        <dbReference type="SAM" id="Phobius"/>
    </source>
</evidence>
<protein>
    <submittedName>
        <fullName evidence="8">Chromate transport protein</fullName>
    </submittedName>
</protein>
<dbReference type="Pfam" id="PF02417">
    <property type="entry name" value="Chromate_transp"/>
    <property type="match status" value="1"/>
</dbReference>
<evidence type="ECO:0000256" key="1">
    <source>
        <dbReference type="ARBA" id="ARBA00004651"/>
    </source>
</evidence>
<evidence type="ECO:0000313" key="9">
    <source>
        <dbReference type="Proteomes" id="UP000003639"/>
    </source>
</evidence>
<dbReference type="InterPro" id="IPR003370">
    <property type="entry name" value="Chromate_transpt"/>
</dbReference>
<dbReference type="GO" id="GO:0015109">
    <property type="term" value="F:chromate transmembrane transporter activity"/>
    <property type="evidence" value="ECO:0007669"/>
    <property type="project" value="InterPro"/>
</dbReference>
<dbReference type="InterPro" id="IPR052518">
    <property type="entry name" value="CHR_Transporter"/>
</dbReference>
<dbReference type="Proteomes" id="UP000003639">
    <property type="component" value="Unassembled WGS sequence"/>
</dbReference>
<evidence type="ECO:0000256" key="6">
    <source>
        <dbReference type="ARBA" id="ARBA00023136"/>
    </source>
</evidence>
<dbReference type="PANTHER" id="PTHR43663">
    <property type="entry name" value="CHROMATE TRANSPORT PROTEIN-RELATED"/>
    <property type="match status" value="1"/>
</dbReference>